<dbReference type="InterPro" id="IPR007387">
    <property type="entry name" value="TRAP_DctQ"/>
</dbReference>
<evidence type="ECO:0000256" key="6">
    <source>
        <dbReference type="ARBA" id="ARBA00022989"/>
    </source>
</evidence>
<keyword evidence="7 9" id="KW-0472">Membrane</keyword>
<keyword evidence="2" id="KW-0813">Transport</keyword>
<dbReference type="GO" id="GO:0015740">
    <property type="term" value="P:C4-dicarboxylate transport"/>
    <property type="evidence" value="ECO:0007669"/>
    <property type="project" value="TreeGrafter"/>
</dbReference>
<feature type="transmembrane region" description="Helical" evidence="9">
    <location>
        <begin position="86"/>
        <end position="115"/>
    </location>
</feature>
<keyword evidence="6 9" id="KW-1133">Transmembrane helix</keyword>
<dbReference type="KEGG" id="drt:Dret_2457"/>
<comment type="subcellular location">
    <subcellularLocation>
        <location evidence="1">Cell inner membrane</location>
        <topology evidence="1">Multi-pass membrane protein</topology>
    </subcellularLocation>
</comment>
<dbReference type="Pfam" id="PF04290">
    <property type="entry name" value="DctQ"/>
    <property type="match status" value="1"/>
</dbReference>
<evidence type="ECO:0000256" key="2">
    <source>
        <dbReference type="ARBA" id="ARBA00022448"/>
    </source>
</evidence>
<feature type="transmembrane region" description="Helical" evidence="9">
    <location>
        <begin position="12"/>
        <end position="33"/>
    </location>
</feature>
<evidence type="ECO:0000256" key="9">
    <source>
        <dbReference type="SAM" id="Phobius"/>
    </source>
</evidence>
<dbReference type="PANTHER" id="PTHR35011">
    <property type="entry name" value="2,3-DIKETO-L-GULONATE TRAP TRANSPORTER SMALL PERMEASE PROTEIN YIAM"/>
    <property type="match status" value="1"/>
</dbReference>
<evidence type="ECO:0000313" key="11">
    <source>
        <dbReference type="EMBL" id="ACV69739.1"/>
    </source>
</evidence>
<evidence type="ECO:0000256" key="5">
    <source>
        <dbReference type="ARBA" id="ARBA00022692"/>
    </source>
</evidence>
<evidence type="ECO:0000313" key="12">
    <source>
        <dbReference type="Proteomes" id="UP000001052"/>
    </source>
</evidence>
<feature type="transmembrane region" description="Helical" evidence="9">
    <location>
        <begin position="45"/>
        <end position="65"/>
    </location>
</feature>
<keyword evidence="4" id="KW-0997">Cell inner membrane</keyword>
<keyword evidence="3" id="KW-1003">Cell membrane</keyword>
<dbReference type="AlphaFoldDB" id="C8X5P2"/>
<comment type="similarity">
    <text evidence="8">Belongs to the TRAP transporter small permease family.</text>
</comment>
<dbReference type="HOGENOM" id="CLU_086356_8_5_7"/>
<reference evidence="12" key="1">
    <citation type="submission" date="2009-09" db="EMBL/GenBank/DDBJ databases">
        <title>The complete chromosome of Desulfohalobium retbaense DSM 5692.</title>
        <authorList>
            <consortium name="US DOE Joint Genome Institute (JGI-PGF)"/>
            <person name="Lucas S."/>
            <person name="Copeland A."/>
            <person name="Lapidus A."/>
            <person name="Glavina del Rio T."/>
            <person name="Dalin E."/>
            <person name="Tice H."/>
            <person name="Bruce D."/>
            <person name="Goodwin L."/>
            <person name="Pitluck S."/>
            <person name="Kyrpides N."/>
            <person name="Mavromatis K."/>
            <person name="Ivanova N."/>
            <person name="Mikhailova N."/>
            <person name="Munk A.C."/>
            <person name="Brettin T."/>
            <person name="Detter J.C."/>
            <person name="Han C."/>
            <person name="Tapia R."/>
            <person name="Larimer F."/>
            <person name="Land M."/>
            <person name="Hauser L."/>
            <person name="Markowitz V."/>
            <person name="Cheng J.-F."/>
            <person name="Hugenholtz P."/>
            <person name="Woyke T."/>
            <person name="Wu D."/>
            <person name="Spring S."/>
            <person name="Klenk H.-P."/>
            <person name="Eisen J.A."/>
        </authorList>
    </citation>
    <scope>NUCLEOTIDE SEQUENCE [LARGE SCALE GENOMIC DNA]</scope>
    <source>
        <strain evidence="12">DSM 5692</strain>
    </source>
</reference>
<dbReference type="PANTHER" id="PTHR35011:SF10">
    <property type="entry name" value="TRAP TRANSPORTER SMALL PERMEASE PROTEIN"/>
    <property type="match status" value="1"/>
</dbReference>
<evidence type="ECO:0000256" key="8">
    <source>
        <dbReference type="ARBA" id="ARBA00038436"/>
    </source>
</evidence>
<dbReference type="RefSeq" id="WP_015752873.1">
    <property type="nucleotide sequence ID" value="NC_013223.1"/>
</dbReference>
<evidence type="ECO:0000256" key="3">
    <source>
        <dbReference type="ARBA" id="ARBA00022475"/>
    </source>
</evidence>
<evidence type="ECO:0000256" key="7">
    <source>
        <dbReference type="ARBA" id="ARBA00023136"/>
    </source>
</evidence>
<feature type="domain" description="Tripartite ATP-independent periplasmic transporters DctQ component" evidence="10">
    <location>
        <begin position="24"/>
        <end position="146"/>
    </location>
</feature>
<dbReference type="eggNOG" id="COG3090">
    <property type="taxonomic scope" value="Bacteria"/>
</dbReference>
<dbReference type="OrthoDB" id="5420950at2"/>
<protein>
    <submittedName>
        <fullName evidence="11">Tripartite ATP-independent periplasmic transporters, DctQ component, putative</fullName>
    </submittedName>
</protein>
<accession>C8X5P2</accession>
<evidence type="ECO:0000256" key="4">
    <source>
        <dbReference type="ARBA" id="ARBA00022519"/>
    </source>
</evidence>
<gene>
    <name evidence="11" type="ordered locus">Dret_2457</name>
</gene>
<dbReference type="STRING" id="485915.Dret_2457"/>
<evidence type="ECO:0000259" key="10">
    <source>
        <dbReference type="Pfam" id="PF04290"/>
    </source>
</evidence>
<keyword evidence="12" id="KW-1185">Reference proteome</keyword>
<dbReference type="GO" id="GO:0022857">
    <property type="term" value="F:transmembrane transporter activity"/>
    <property type="evidence" value="ECO:0007669"/>
    <property type="project" value="TreeGrafter"/>
</dbReference>
<evidence type="ECO:0000256" key="1">
    <source>
        <dbReference type="ARBA" id="ARBA00004429"/>
    </source>
</evidence>
<dbReference type="EMBL" id="CP001734">
    <property type="protein sequence ID" value="ACV69739.1"/>
    <property type="molecule type" value="Genomic_DNA"/>
</dbReference>
<name>C8X5P2_DESRD</name>
<sequence>MNGSLLNRISSALMVIAGGALLLMVGIGCANILGRAVGIPLKGTYELMGYFGAVAGSLALAITQIEKGHIRIGFLARWLPRRLSGLLDRLGLFCSAMLFGAISWQCGLLAFSLWHSGQVSETLRLNYAIFPLAVSLGTACLALVLLFETAILREQR</sequence>
<reference evidence="11 12" key="2">
    <citation type="journal article" date="2010" name="Stand. Genomic Sci.">
        <title>Complete genome sequence of Desulfohalobium retbaense type strain (HR(100)).</title>
        <authorList>
            <person name="Spring S."/>
            <person name="Nolan M."/>
            <person name="Lapidus A."/>
            <person name="Glavina Del Rio T."/>
            <person name="Copeland A."/>
            <person name="Tice H."/>
            <person name="Cheng J.F."/>
            <person name="Lucas S."/>
            <person name="Land M."/>
            <person name="Chen F."/>
            <person name="Bruce D."/>
            <person name="Goodwin L."/>
            <person name="Pitluck S."/>
            <person name="Ivanova N."/>
            <person name="Mavromatis K."/>
            <person name="Mikhailova N."/>
            <person name="Pati A."/>
            <person name="Chen A."/>
            <person name="Palaniappan K."/>
            <person name="Hauser L."/>
            <person name="Chang Y.J."/>
            <person name="Jeffries C.D."/>
            <person name="Munk C."/>
            <person name="Kiss H."/>
            <person name="Chain P."/>
            <person name="Han C."/>
            <person name="Brettin T."/>
            <person name="Detter J.C."/>
            <person name="Schuler E."/>
            <person name="Goker M."/>
            <person name="Rohde M."/>
            <person name="Bristow J."/>
            <person name="Eisen J.A."/>
            <person name="Markowitz V."/>
            <person name="Hugenholtz P."/>
            <person name="Kyrpides N.C."/>
            <person name="Klenk H.P."/>
        </authorList>
    </citation>
    <scope>NUCLEOTIDE SEQUENCE [LARGE SCALE GENOMIC DNA]</scope>
    <source>
        <strain evidence="11 12">DSM 5692</strain>
    </source>
</reference>
<proteinExistence type="inferred from homology"/>
<keyword evidence="5 9" id="KW-0812">Transmembrane</keyword>
<organism evidence="11 12">
    <name type="scientific">Desulfohalobium retbaense (strain ATCC 49708 / DSM 5692 / JCM 16813 / HR100)</name>
    <dbReference type="NCBI Taxonomy" id="485915"/>
    <lineage>
        <taxon>Bacteria</taxon>
        <taxon>Pseudomonadati</taxon>
        <taxon>Thermodesulfobacteriota</taxon>
        <taxon>Desulfovibrionia</taxon>
        <taxon>Desulfovibrionales</taxon>
        <taxon>Desulfohalobiaceae</taxon>
        <taxon>Desulfohalobium</taxon>
    </lineage>
</organism>
<dbReference type="Proteomes" id="UP000001052">
    <property type="component" value="Chromosome"/>
</dbReference>
<dbReference type="GO" id="GO:0005886">
    <property type="term" value="C:plasma membrane"/>
    <property type="evidence" value="ECO:0007669"/>
    <property type="project" value="UniProtKB-SubCell"/>
</dbReference>
<dbReference type="InterPro" id="IPR055348">
    <property type="entry name" value="DctQ"/>
</dbReference>
<feature type="transmembrane region" description="Helical" evidence="9">
    <location>
        <begin position="127"/>
        <end position="147"/>
    </location>
</feature>